<sequence>MTFPPWHPIHLITGLTVWAIWFVVLYGGLSVACEVVPPDPTRGPLNWLNALLWLSTLVVVGVLGWAAWHCARGTPENTQPNRRFVARTSAGLYFLSAFATLVVAVPVWFLPPCI</sequence>
<evidence type="ECO:0000313" key="5">
    <source>
        <dbReference type="Proteomes" id="UP000186904"/>
    </source>
</evidence>
<dbReference type="EMBL" id="FOGN01000006">
    <property type="protein sequence ID" value="SES26376.1"/>
    <property type="molecule type" value="Genomic_DNA"/>
</dbReference>
<dbReference type="EMBL" id="FOUA01000006">
    <property type="protein sequence ID" value="SFM24006.1"/>
    <property type="molecule type" value="Genomic_DNA"/>
</dbReference>
<proteinExistence type="predicted"/>
<organism evidence="3 4">
    <name type="scientific">Halopseudomonas bauzanensis</name>
    <dbReference type="NCBI Taxonomy" id="653930"/>
    <lineage>
        <taxon>Bacteria</taxon>
        <taxon>Pseudomonadati</taxon>
        <taxon>Pseudomonadota</taxon>
        <taxon>Gammaproteobacteria</taxon>
        <taxon>Pseudomonadales</taxon>
        <taxon>Pseudomonadaceae</taxon>
        <taxon>Halopseudomonas</taxon>
    </lineage>
</organism>
<evidence type="ECO:0000313" key="3">
    <source>
        <dbReference type="EMBL" id="SFM24006.1"/>
    </source>
</evidence>
<name>A0A031MHK7_9GAMM</name>
<feature type="transmembrane region" description="Helical" evidence="1">
    <location>
        <begin position="12"/>
        <end position="31"/>
    </location>
</feature>
<dbReference type="Proteomes" id="UP000186599">
    <property type="component" value="Unassembled WGS sequence"/>
</dbReference>
<accession>A0A031MHK7</accession>
<gene>
    <name evidence="3" type="ORF">SAMN04487855_2840</name>
    <name evidence="2" type="ORF">SAMN05216589_2930</name>
</gene>
<protein>
    <submittedName>
        <fullName evidence="3">Uncharacterized protein</fullName>
    </submittedName>
</protein>
<keyword evidence="4" id="KW-1185">Reference proteome</keyword>
<keyword evidence="1" id="KW-1133">Transmembrane helix</keyword>
<evidence type="ECO:0000313" key="2">
    <source>
        <dbReference type="EMBL" id="SES26376.1"/>
    </source>
</evidence>
<keyword evidence="1" id="KW-0812">Transmembrane</keyword>
<dbReference type="OrthoDB" id="8549814at2"/>
<evidence type="ECO:0000313" key="4">
    <source>
        <dbReference type="Proteomes" id="UP000186599"/>
    </source>
</evidence>
<dbReference type="AlphaFoldDB" id="A0A031MHK7"/>
<evidence type="ECO:0000256" key="1">
    <source>
        <dbReference type="SAM" id="Phobius"/>
    </source>
</evidence>
<feature type="transmembrane region" description="Helical" evidence="1">
    <location>
        <begin position="92"/>
        <end position="110"/>
    </location>
</feature>
<keyword evidence="1" id="KW-0472">Membrane</keyword>
<dbReference type="STRING" id="653930.SAMN05216589_2930"/>
<reference evidence="4 5" key="1">
    <citation type="submission" date="2016-10" db="EMBL/GenBank/DDBJ databases">
        <authorList>
            <person name="de Groot N.N."/>
        </authorList>
    </citation>
    <scope>NUCLEOTIDE SEQUENCE [LARGE SCALE GENOMIC DNA]</scope>
    <source>
        <strain evidence="3 4">CGMCC 1.9095</strain>
        <strain evidence="2 5">DSM 22558</strain>
    </source>
</reference>
<feature type="transmembrane region" description="Helical" evidence="1">
    <location>
        <begin position="51"/>
        <end position="71"/>
    </location>
</feature>
<dbReference type="Proteomes" id="UP000186904">
    <property type="component" value="Unassembled WGS sequence"/>
</dbReference>
<dbReference type="RefSeq" id="WP_036990993.1">
    <property type="nucleotide sequence ID" value="NZ_FOGN01000006.1"/>
</dbReference>